<reference evidence="1 2" key="1">
    <citation type="submission" date="2020-07" db="EMBL/GenBank/DDBJ databases">
        <title>Genomic Encyclopedia of Type Strains, Phase IV (KMG-IV): sequencing the most valuable type-strain genomes for metagenomic binning, comparative biology and taxonomic classification.</title>
        <authorList>
            <person name="Goeker M."/>
        </authorList>
    </citation>
    <scope>NUCLEOTIDE SEQUENCE [LARGE SCALE GENOMIC DNA]</scope>
    <source>
        <strain evidence="1 2">DSM 45533</strain>
    </source>
</reference>
<sequence length="196" mass="22129">MILGLLVNEMSEVSPWLANKLVRWAACRQYEDPERSAIRSEELAALINARPGKLFKLITALGFTQAALRSVTRRKLGTTVRWSAEMWYRAQAVRAGWPIGERREHAFAHKGADVTVFAYGRPKIQSAMMRDVLRVLDKTVYPPCAITVTPSVIKTKFVFKALTPGGRVKMHWDLDADLVEVEILENERPLSPAEEP</sequence>
<organism evidence="1 2">
    <name type="scientific">Nonomuraea soli</name>
    <dbReference type="NCBI Taxonomy" id="1032476"/>
    <lineage>
        <taxon>Bacteria</taxon>
        <taxon>Bacillati</taxon>
        <taxon>Actinomycetota</taxon>
        <taxon>Actinomycetes</taxon>
        <taxon>Streptosporangiales</taxon>
        <taxon>Streptosporangiaceae</taxon>
        <taxon>Nonomuraea</taxon>
    </lineage>
</organism>
<protein>
    <submittedName>
        <fullName evidence="1">Uncharacterized protein</fullName>
    </submittedName>
</protein>
<evidence type="ECO:0000313" key="1">
    <source>
        <dbReference type="EMBL" id="MBA2896632.1"/>
    </source>
</evidence>
<accession>A0A7W0HV44</accession>
<dbReference type="EMBL" id="JACDUR010000009">
    <property type="protein sequence ID" value="MBA2896632.1"/>
    <property type="molecule type" value="Genomic_DNA"/>
</dbReference>
<evidence type="ECO:0000313" key="2">
    <source>
        <dbReference type="Proteomes" id="UP000530928"/>
    </source>
</evidence>
<dbReference type="AlphaFoldDB" id="A0A7W0HV44"/>
<dbReference type="Proteomes" id="UP000530928">
    <property type="component" value="Unassembled WGS sequence"/>
</dbReference>
<name>A0A7W0HV44_9ACTN</name>
<keyword evidence="2" id="KW-1185">Reference proteome</keyword>
<dbReference type="RefSeq" id="WP_181615353.1">
    <property type="nucleotide sequence ID" value="NZ_BAABAM010000008.1"/>
</dbReference>
<comment type="caution">
    <text evidence="1">The sequence shown here is derived from an EMBL/GenBank/DDBJ whole genome shotgun (WGS) entry which is preliminary data.</text>
</comment>
<proteinExistence type="predicted"/>
<gene>
    <name evidence="1" type="ORF">HNR30_008023</name>
</gene>